<organism evidence="15 16">
    <name type="scientific">Fusobacterium necrophorum</name>
    <dbReference type="NCBI Taxonomy" id="859"/>
    <lineage>
        <taxon>Bacteria</taxon>
        <taxon>Fusobacteriati</taxon>
        <taxon>Fusobacteriota</taxon>
        <taxon>Fusobacteriia</taxon>
        <taxon>Fusobacteriales</taxon>
        <taxon>Fusobacteriaceae</taxon>
        <taxon>Fusobacterium</taxon>
    </lineage>
</organism>
<dbReference type="GO" id="GO:0004826">
    <property type="term" value="F:phenylalanine-tRNA ligase activity"/>
    <property type="evidence" value="ECO:0007669"/>
    <property type="project" value="UniProtKB-UniRule"/>
</dbReference>
<evidence type="ECO:0000256" key="1">
    <source>
        <dbReference type="ARBA" id="ARBA00004496"/>
    </source>
</evidence>
<comment type="caution">
    <text evidence="15">The sequence shown here is derived from an EMBL/GenBank/DDBJ whole genome shotgun (WGS) entry which is preliminary data.</text>
</comment>
<feature type="binding site" evidence="13">
    <location>
        <position position="252"/>
    </location>
    <ligand>
        <name>Mg(2+)</name>
        <dbReference type="ChEBI" id="CHEBI:18420"/>
        <note>shared with beta subunit</note>
    </ligand>
</feature>
<comment type="subunit">
    <text evidence="3 13">Tetramer of two alpha and two beta subunits.</text>
</comment>
<dbReference type="InterPro" id="IPR022911">
    <property type="entry name" value="Phe_tRNA_ligase_alpha1_bac"/>
</dbReference>
<dbReference type="GO" id="GO:0000287">
    <property type="term" value="F:magnesium ion binding"/>
    <property type="evidence" value="ECO:0007669"/>
    <property type="project" value="UniProtKB-UniRule"/>
</dbReference>
<dbReference type="GO" id="GO:0000049">
    <property type="term" value="F:tRNA binding"/>
    <property type="evidence" value="ECO:0007669"/>
    <property type="project" value="InterPro"/>
</dbReference>
<comment type="similarity">
    <text evidence="2 13">Belongs to the class-II aminoacyl-tRNA synthetase family. Phe-tRNA synthetase alpha subunit type 1 subfamily.</text>
</comment>
<dbReference type="Pfam" id="PF01409">
    <property type="entry name" value="tRNA-synt_2d"/>
    <property type="match status" value="1"/>
</dbReference>
<comment type="cofactor">
    <cofactor evidence="13">
        <name>Mg(2+)</name>
        <dbReference type="ChEBI" id="CHEBI:18420"/>
    </cofactor>
    <text evidence="13">Binds 2 magnesium ions per tetramer.</text>
</comment>
<dbReference type="GO" id="GO:0006432">
    <property type="term" value="P:phenylalanyl-tRNA aminoacylation"/>
    <property type="evidence" value="ECO:0007669"/>
    <property type="project" value="UniProtKB-UniRule"/>
</dbReference>
<dbReference type="Pfam" id="PF02912">
    <property type="entry name" value="Phe_tRNA-synt_N"/>
    <property type="match status" value="1"/>
</dbReference>
<evidence type="ECO:0000256" key="9">
    <source>
        <dbReference type="ARBA" id="ARBA00022842"/>
    </source>
</evidence>
<dbReference type="Proteomes" id="UP000289216">
    <property type="component" value="Unassembled WGS sequence"/>
</dbReference>
<evidence type="ECO:0000313" key="16">
    <source>
        <dbReference type="Proteomes" id="UP000289216"/>
    </source>
</evidence>
<evidence type="ECO:0000256" key="12">
    <source>
        <dbReference type="ARBA" id="ARBA00049255"/>
    </source>
</evidence>
<dbReference type="InterPro" id="IPR006195">
    <property type="entry name" value="aa-tRNA-synth_II"/>
</dbReference>
<keyword evidence="8 13" id="KW-0067">ATP-binding</keyword>
<evidence type="ECO:0000256" key="4">
    <source>
        <dbReference type="ARBA" id="ARBA00022490"/>
    </source>
</evidence>
<dbReference type="InterPro" id="IPR004188">
    <property type="entry name" value="Phe-tRNA_ligase_II_N"/>
</dbReference>
<evidence type="ECO:0000256" key="7">
    <source>
        <dbReference type="ARBA" id="ARBA00022741"/>
    </source>
</evidence>
<keyword evidence="10 13" id="KW-0648">Protein biosynthesis</keyword>
<evidence type="ECO:0000259" key="14">
    <source>
        <dbReference type="PROSITE" id="PS50862"/>
    </source>
</evidence>
<dbReference type="InterPro" id="IPR002319">
    <property type="entry name" value="Phenylalanyl-tRNA_Synthase"/>
</dbReference>
<gene>
    <name evidence="13" type="primary">pheS</name>
    <name evidence="15" type="ORF">EPT53_04275</name>
</gene>
<dbReference type="GO" id="GO:0005737">
    <property type="term" value="C:cytoplasm"/>
    <property type="evidence" value="ECO:0007669"/>
    <property type="project" value="UniProtKB-SubCell"/>
</dbReference>
<dbReference type="RefSeq" id="WP_129490842.1">
    <property type="nucleotide sequence ID" value="NZ_SBAP01000009.1"/>
</dbReference>
<feature type="domain" description="Aminoacyl-transfer RNA synthetases class-II family profile" evidence="14">
    <location>
        <begin position="116"/>
        <end position="328"/>
    </location>
</feature>
<comment type="catalytic activity">
    <reaction evidence="12 13">
        <text>tRNA(Phe) + L-phenylalanine + ATP = L-phenylalanyl-tRNA(Phe) + AMP + diphosphate + H(+)</text>
        <dbReference type="Rhea" id="RHEA:19413"/>
        <dbReference type="Rhea" id="RHEA-COMP:9668"/>
        <dbReference type="Rhea" id="RHEA-COMP:9699"/>
        <dbReference type="ChEBI" id="CHEBI:15378"/>
        <dbReference type="ChEBI" id="CHEBI:30616"/>
        <dbReference type="ChEBI" id="CHEBI:33019"/>
        <dbReference type="ChEBI" id="CHEBI:58095"/>
        <dbReference type="ChEBI" id="CHEBI:78442"/>
        <dbReference type="ChEBI" id="CHEBI:78531"/>
        <dbReference type="ChEBI" id="CHEBI:456215"/>
        <dbReference type="EC" id="6.1.1.20"/>
    </reaction>
</comment>
<keyword evidence="7 13" id="KW-0547">Nucleotide-binding</keyword>
<dbReference type="PANTHER" id="PTHR11538">
    <property type="entry name" value="PHENYLALANYL-TRNA SYNTHETASE"/>
    <property type="match status" value="1"/>
</dbReference>
<dbReference type="PANTHER" id="PTHR11538:SF41">
    <property type="entry name" value="PHENYLALANINE--TRNA LIGASE, MITOCHONDRIAL"/>
    <property type="match status" value="1"/>
</dbReference>
<comment type="subcellular location">
    <subcellularLocation>
        <location evidence="1 13">Cytoplasm</location>
    </subcellularLocation>
</comment>
<keyword evidence="9 13" id="KW-0460">Magnesium</keyword>
<dbReference type="FunFam" id="3.30.930.10:FF:000003">
    <property type="entry name" value="Phenylalanine--tRNA ligase alpha subunit"/>
    <property type="match status" value="1"/>
</dbReference>
<evidence type="ECO:0000256" key="6">
    <source>
        <dbReference type="ARBA" id="ARBA00022723"/>
    </source>
</evidence>
<proteinExistence type="inferred from homology"/>
<evidence type="ECO:0000313" key="15">
    <source>
        <dbReference type="EMBL" id="RXZ70171.1"/>
    </source>
</evidence>
<evidence type="ECO:0000256" key="5">
    <source>
        <dbReference type="ARBA" id="ARBA00022598"/>
    </source>
</evidence>
<keyword evidence="11 13" id="KW-0030">Aminoacyl-tRNA synthetase</keyword>
<dbReference type="InterPro" id="IPR045864">
    <property type="entry name" value="aa-tRNA-synth_II/BPL/LPL"/>
</dbReference>
<dbReference type="SUPFAM" id="SSF55681">
    <property type="entry name" value="Class II aaRS and biotin synthetases"/>
    <property type="match status" value="1"/>
</dbReference>
<dbReference type="GO" id="GO:0005524">
    <property type="term" value="F:ATP binding"/>
    <property type="evidence" value="ECO:0007669"/>
    <property type="project" value="UniProtKB-UniRule"/>
</dbReference>
<dbReference type="EMBL" id="SBAP01000009">
    <property type="protein sequence ID" value="RXZ70171.1"/>
    <property type="molecule type" value="Genomic_DNA"/>
</dbReference>
<dbReference type="EC" id="6.1.1.20" evidence="13"/>
<evidence type="ECO:0000256" key="13">
    <source>
        <dbReference type="HAMAP-Rule" id="MF_00281"/>
    </source>
</evidence>
<protein>
    <recommendedName>
        <fullName evidence="13">Phenylalanine--tRNA ligase alpha subunit</fullName>
        <ecNumber evidence="13">6.1.1.20</ecNumber>
    </recommendedName>
    <alternativeName>
        <fullName evidence="13">Phenylalanyl-tRNA synthetase alpha subunit</fullName>
        <shortName evidence="13">PheRS</shortName>
    </alternativeName>
</protein>
<evidence type="ECO:0000256" key="2">
    <source>
        <dbReference type="ARBA" id="ARBA00010207"/>
    </source>
</evidence>
<sequence>MKQEIAALREEAKKEIELVSSLGQLDELRIKYMGKKGKLTDLSKGMKDLSVEERPAIGQLINEAKNEILEALTGKNASLVKEQREKKLKEEIIDISLPSRNLSLGTQHPITETMHFMKNIFTNMGFDVADGPEIEYVKYNFDALNIPQTHPSRDLTDTFYINPEVVLRTQTSPVQIRYMLEHKPPFRMICPGKVYRPDYDVSHTPMFHQMEGLVVGNNISFADLKGILTNFVKEVFGDRRVRFRPHFFPFTEPSAEMDVECNICHGEGCRVCKGSGWLEIMGCGMVDPEVLKAGGYNPEEVSGFAFGMGIERIAMLRLGIDDLRAFFENDIRFLKQF</sequence>
<evidence type="ECO:0000256" key="8">
    <source>
        <dbReference type="ARBA" id="ARBA00022840"/>
    </source>
</evidence>
<dbReference type="PROSITE" id="PS50862">
    <property type="entry name" value="AA_TRNA_LIGASE_II"/>
    <property type="match status" value="1"/>
</dbReference>
<dbReference type="HAMAP" id="MF_00281">
    <property type="entry name" value="Phe_tRNA_synth_alpha1"/>
    <property type="match status" value="1"/>
</dbReference>
<dbReference type="AlphaFoldDB" id="A0A4Q2L2C2"/>
<keyword evidence="4 13" id="KW-0963">Cytoplasm</keyword>
<dbReference type="InterPro" id="IPR010978">
    <property type="entry name" value="tRNA-bd_arm"/>
</dbReference>
<keyword evidence="5 13" id="KW-0436">Ligase</keyword>
<keyword evidence="6 13" id="KW-0479">Metal-binding</keyword>
<evidence type="ECO:0000256" key="11">
    <source>
        <dbReference type="ARBA" id="ARBA00023146"/>
    </source>
</evidence>
<dbReference type="CDD" id="cd00496">
    <property type="entry name" value="PheRS_alpha_core"/>
    <property type="match status" value="1"/>
</dbReference>
<evidence type="ECO:0000256" key="3">
    <source>
        <dbReference type="ARBA" id="ARBA00011209"/>
    </source>
</evidence>
<dbReference type="SUPFAM" id="SSF46589">
    <property type="entry name" value="tRNA-binding arm"/>
    <property type="match status" value="1"/>
</dbReference>
<reference evidence="15 16" key="1">
    <citation type="submission" date="2019-01" db="EMBL/GenBank/DDBJ databases">
        <title>Fusobacterium necrophorum Isolated From the Uterus of Dairy Cows.</title>
        <authorList>
            <person name="Francis A.M."/>
        </authorList>
    </citation>
    <scope>NUCLEOTIDE SEQUENCE [LARGE SCALE GENOMIC DNA]</scope>
    <source>
        <strain evidence="15 16">KG35</strain>
    </source>
</reference>
<evidence type="ECO:0000256" key="10">
    <source>
        <dbReference type="ARBA" id="ARBA00022917"/>
    </source>
</evidence>
<name>A0A4Q2L2C2_9FUSO</name>
<accession>A0A4Q2L2C2</accession>
<dbReference type="Gene3D" id="3.30.930.10">
    <property type="entry name" value="Bira Bifunctional Protein, Domain 2"/>
    <property type="match status" value="1"/>
</dbReference>